<feature type="transmembrane region" description="Helical" evidence="4">
    <location>
        <begin position="433"/>
        <end position="453"/>
    </location>
</feature>
<dbReference type="InterPro" id="IPR020846">
    <property type="entry name" value="MFS_dom"/>
</dbReference>
<feature type="transmembrane region" description="Helical" evidence="4">
    <location>
        <begin position="342"/>
        <end position="361"/>
    </location>
</feature>
<dbReference type="AlphaFoldDB" id="A0A7Z7NNK8"/>
<dbReference type="GO" id="GO:0022857">
    <property type="term" value="F:transmembrane transporter activity"/>
    <property type="evidence" value="ECO:0007669"/>
    <property type="project" value="InterPro"/>
</dbReference>
<protein>
    <submittedName>
        <fullName evidence="6">Major facilitator transporter</fullName>
    </submittedName>
</protein>
<keyword evidence="2 4" id="KW-1133">Transmembrane helix</keyword>
<evidence type="ECO:0000256" key="2">
    <source>
        <dbReference type="ARBA" id="ARBA00022989"/>
    </source>
</evidence>
<dbReference type="PROSITE" id="PS50850">
    <property type="entry name" value="MFS"/>
    <property type="match status" value="1"/>
</dbReference>
<dbReference type="CDD" id="cd06174">
    <property type="entry name" value="MFS"/>
    <property type="match status" value="1"/>
</dbReference>
<dbReference type="Pfam" id="PF07690">
    <property type="entry name" value="MFS_1"/>
    <property type="match status" value="1"/>
</dbReference>
<dbReference type="SUPFAM" id="SSF103473">
    <property type="entry name" value="MFS general substrate transporter"/>
    <property type="match status" value="1"/>
</dbReference>
<evidence type="ECO:0000313" key="7">
    <source>
        <dbReference type="Proteomes" id="UP000257139"/>
    </source>
</evidence>
<evidence type="ECO:0000256" key="4">
    <source>
        <dbReference type="SAM" id="Phobius"/>
    </source>
</evidence>
<feature type="transmembrane region" description="Helical" evidence="4">
    <location>
        <begin position="310"/>
        <end position="330"/>
    </location>
</feature>
<feature type="transmembrane region" description="Helical" evidence="4">
    <location>
        <begin position="62"/>
        <end position="80"/>
    </location>
</feature>
<feature type="transmembrane region" description="Helical" evidence="4">
    <location>
        <begin position="131"/>
        <end position="152"/>
    </location>
</feature>
<evidence type="ECO:0000259" key="5">
    <source>
        <dbReference type="PROSITE" id="PS50850"/>
    </source>
</evidence>
<accession>A0A7Z7NNK8</accession>
<proteinExistence type="predicted"/>
<evidence type="ECO:0000256" key="3">
    <source>
        <dbReference type="ARBA" id="ARBA00023136"/>
    </source>
</evidence>
<feature type="transmembrane region" description="Helical" evidence="4">
    <location>
        <begin position="367"/>
        <end position="387"/>
    </location>
</feature>
<feature type="transmembrane region" description="Helical" evidence="4">
    <location>
        <begin position="399"/>
        <end position="421"/>
    </location>
</feature>
<dbReference type="Gene3D" id="1.20.1250.20">
    <property type="entry name" value="MFS general substrate transporter like domains"/>
    <property type="match status" value="1"/>
</dbReference>
<feature type="domain" description="Major facilitator superfamily (MFS) profile" evidence="5">
    <location>
        <begin position="61"/>
        <end position="458"/>
    </location>
</feature>
<dbReference type="PANTHER" id="PTHR23521">
    <property type="entry name" value="TRANSPORTER MFS SUPERFAMILY"/>
    <property type="match status" value="1"/>
</dbReference>
<keyword evidence="1 4" id="KW-0812">Transmembrane</keyword>
<feature type="transmembrane region" description="Helical" evidence="4">
    <location>
        <begin position="191"/>
        <end position="211"/>
    </location>
</feature>
<dbReference type="EMBL" id="LT978514">
    <property type="protein sequence ID" value="SPC22331.1"/>
    <property type="molecule type" value="Genomic_DNA"/>
</dbReference>
<feature type="transmembrane region" description="Helical" evidence="4">
    <location>
        <begin position="158"/>
        <end position="179"/>
    </location>
</feature>
<feature type="transmembrane region" description="Helical" evidence="4">
    <location>
        <begin position="217"/>
        <end position="238"/>
    </location>
</feature>
<feature type="transmembrane region" description="Helical" evidence="4">
    <location>
        <begin position="278"/>
        <end position="298"/>
    </location>
</feature>
<dbReference type="InterPro" id="IPR036259">
    <property type="entry name" value="MFS_trans_sf"/>
</dbReference>
<gene>
    <name evidence="6" type="ORF">CBM2594_B30181</name>
</gene>
<sequence length="459" mass="47696">MMAAGDAAFRFARPGARAIAQQDNLSTHGRPPRNGPLVSSFRMTSIATTEASGLQRLLVHRIGPVATIAIAQLFGTALWFSANSTAADLMRLWHATEADIGWLTSAVQLGFILGTLSIALSGAADRFRASFIFVASAIAGALFNLGFAWLSTGLASGAALRFCVGICLAGIYPMGMKLIVGWAPHRTGQALAQLVAMLTLGTALPHAMRVIGAGLPWQLVITASSVLALLGACMIGVLRDGPHTLTKPRQTRPGQAPHAASRSVLQVFRIRAFRAATLGYFGHMWELYAFWTVVPLLVARTALAAQFPGIGIAGLAFIVIGIGGLGSLIGGAFSQRVGSARVALTALSVSGLCAIAFALGWQTLAPMPLFALLMLWGASVVADSPQFSALGARACPPELVGSALAIQNAIGFAITVVSIAATTALIERIGLDATWLLVPGPILGLAGFSLTTLRARTAR</sequence>
<keyword evidence="3 4" id="KW-0472">Membrane</keyword>
<dbReference type="PANTHER" id="PTHR23521:SF3">
    <property type="entry name" value="MFS TRANSPORTER"/>
    <property type="match status" value="1"/>
</dbReference>
<organism evidence="6 7">
    <name type="scientific">Cupriavidus taiwanensis</name>
    <dbReference type="NCBI Taxonomy" id="164546"/>
    <lineage>
        <taxon>Bacteria</taxon>
        <taxon>Pseudomonadati</taxon>
        <taxon>Pseudomonadota</taxon>
        <taxon>Betaproteobacteria</taxon>
        <taxon>Burkholderiales</taxon>
        <taxon>Burkholderiaceae</taxon>
        <taxon>Cupriavidus</taxon>
    </lineage>
</organism>
<dbReference type="GO" id="GO:0005886">
    <property type="term" value="C:plasma membrane"/>
    <property type="evidence" value="ECO:0007669"/>
    <property type="project" value="TreeGrafter"/>
</dbReference>
<dbReference type="InterPro" id="IPR011701">
    <property type="entry name" value="MFS"/>
</dbReference>
<reference evidence="6 7" key="1">
    <citation type="submission" date="2018-01" db="EMBL/GenBank/DDBJ databases">
        <authorList>
            <person name="Clerissi C."/>
        </authorList>
    </citation>
    <scope>NUCLEOTIDE SEQUENCE [LARGE SCALE GENOMIC DNA]</scope>
    <source>
        <strain evidence="6">Cupriavidus taiwanensis STM 6021</strain>
    </source>
</reference>
<dbReference type="Proteomes" id="UP000257139">
    <property type="component" value="Chromosome CBM2594_b"/>
</dbReference>
<evidence type="ECO:0000313" key="6">
    <source>
        <dbReference type="EMBL" id="SPC22331.1"/>
    </source>
</evidence>
<evidence type="ECO:0000256" key="1">
    <source>
        <dbReference type="ARBA" id="ARBA00022692"/>
    </source>
</evidence>
<feature type="transmembrane region" description="Helical" evidence="4">
    <location>
        <begin position="100"/>
        <end position="119"/>
    </location>
</feature>
<name>A0A7Z7NNK8_9BURK</name>